<feature type="transmembrane region" description="Helical" evidence="6">
    <location>
        <begin position="625"/>
        <end position="646"/>
    </location>
</feature>
<feature type="domain" description="ABC3 transporter permease C-terminal" evidence="7">
    <location>
        <begin position="62"/>
        <end position="180"/>
    </location>
</feature>
<keyword evidence="4 6" id="KW-1133">Transmembrane helix</keyword>
<feature type="transmembrane region" description="Helical" evidence="6">
    <location>
        <begin position="591"/>
        <end position="613"/>
    </location>
</feature>
<evidence type="ECO:0000313" key="11">
    <source>
        <dbReference type="Proteomes" id="UP000288388"/>
    </source>
</evidence>
<dbReference type="Pfam" id="PF02687">
    <property type="entry name" value="FtsX"/>
    <property type="match status" value="1"/>
</dbReference>
<organism evidence="8 12">
    <name type="scientific">Enterococcus avium</name>
    <name type="common">Streptococcus avium</name>
    <dbReference type="NCBI Taxonomy" id="33945"/>
    <lineage>
        <taxon>Bacteria</taxon>
        <taxon>Bacillati</taxon>
        <taxon>Bacillota</taxon>
        <taxon>Bacilli</taxon>
        <taxon>Lactobacillales</taxon>
        <taxon>Enterococcaceae</taxon>
        <taxon>Enterococcus</taxon>
    </lineage>
</organism>
<dbReference type="EMBL" id="JARPWH010000025">
    <property type="protein sequence ID" value="MDT2402549.1"/>
    <property type="molecule type" value="Genomic_DNA"/>
</dbReference>
<feature type="transmembrane region" description="Helical" evidence="6">
    <location>
        <begin position="281"/>
        <end position="306"/>
    </location>
</feature>
<dbReference type="AlphaFoldDB" id="A0A2N8PRX8"/>
<name>A0A2N8PRX8_ENTAV</name>
<evidence type="ECO:0000256" key="3">
    <source>
        <dbReference type="ARBA" id="ARBA00022692"/>
    </source>
</evidence>
<dbReference type="Proteomes" id="UP001260773">
    <property type="component" value="Unassembled WGS sequence"/>
</dbReference>
<evidence type="ECO:0000313" key="9">
    <source>
        <dbReference type="EMBL" id="MDT2515377.1"/>
    </source>
</evidence>
<dbReference type="Proteomes" id="UP000288388">
    <property type="component" value="Unassembled WGS sequence"/>
</dbReference>
<gene>
    <name evidence="10" type="ORF">EK398_21135</name>
    <name evidence="8" type="ORF">P7D43_09200</name>
    <name evidence="9" type="ORF">P7D79_14220</name>
</gene>
<feature type="transmembrane region" description="Helical" evidence="6">
    <location>
        <begin position="536"/>
        <end position="557"/>
    </location>
</feature>
<feature type="transmembrane region" description="Helical" evidence="6">
    <location>
        <begin position="59"/>
        <end position="79"/>
    </location>
</feature>
<evidence type="ECO:0000256" key="5">
    <source>
        <dbReference type="ARBA" id="ARBA00023136"/>
    </source>
</evidence>
<evidence type="ECO:0000256" key="4">
    <source>
        <dbReference type="ARBA" id="ARBA00022989"/>
    </source>
</evidence>
<dbReference type="PANTHER" id="PTHR46795:SF3">
    <property type="entry name" value="ABC TRANSPORTER PERMEASE"/>
    <property type="match status" value="1"/>
</dbReference>
<sequence length="662" mass="75192">MFYLKLASTNLKKNHRGYLPFLISMLFLVAINTMTQVIVNNEGMRALPGGDSASSMFGLGHIVIMIFTVIFSFYTNSFLLKQRKKELGLYNILGLGKRELYQLMIWESFLSFFIVLITGLITGVVLSKLAFLVLRRLISVGNEFVFQLLPESLGFVFLLFLGIFFLLLLINCWQIKKTNPISLLHGSKKGEQEPKARWIIAILGLVFLGSGYGIAVTIDSPISALTLFFVAIILVILGTYCLFMAGSIALLKLLKRNERFYYKTNHFISISSMMHRMKQNAAGLASICILSTMVLVTAATTGSLFFGQKDVENTRYPRDVMISTVQQPEKVKAAIEAVSAEKQAPITKQVYLTSTKSIMFQPKNGNYQLTPLEDFYNSKSATIALISFMTAQEYAKHTDETVNLKDDEIYFYPVSGDVDGNQLKLEDQKFKIKKRINKFPGINQQIELTDSFVVILANQSVLEQCLSDWFPKKAVAAENYPEYNFMFNTDLKGEKNQLDFAQTLRNQLNQQLGDSQVRIVDKYTFVSENKIFTGGFFFLGIIFGATFILATALIIYYKQISEGIDDRERFEILQKVGMSHREVKKVIRSQVMMVFSFPLVVAVIHLGFAFPLIKKLLVLFGLVNWKLFLLVCVIVTVIFAILYFVVYRLTARSYYQLVERKS</sequence>
<comment type="caution">
    <text evidence="8">The sequence shown here is derived from an EMBL/GenBank/DDBJ whole genome shotgun (WGS) entry which is preliminary data.</text>
</comment>
<evidence type="ECO:0000313" key="8">
    <source>
        <dbReference type="EMBL" id="MDT2402549.1"/>
    </source>
</evidence>
<dbReference type="InterPro" id="IPR052536">
    <property type="entry name" value="ABC-4_Integral_Memb_Prot"/>
</dbReference>
<reference evidence="8 13" key="2">
    <citation type="submission" date="2023-03" db="EMBL/GenBank/DDBJ databases">
        <authorList>
            <person name="Shen W."/>
            <person name="Cai J."/>
        </authorList>
    </citation>
    <scope>NUCLEOTIDE SEQUENCE</scope>
    <source>
        <strain evidence="8">P33-2</strain>
        <strain evidence="9 13">Y2</strain>
    </source>
</reference>
<keyword evidence="2 6" id="KW-1003">Cell membrane</keyword>
<dbReference type="GO" id="GO:0055085">
    <property type="term" value="P:transmembrane transport"/>
    <property type="evidence" value="ECO:0007669"/>
    <property type="project" value="UniProtKB-UniRule"/>
</dbReference>
<feature type="transmembrane region" description="Helical" evidence="6">
    <location>
        <begin position="100"/>
        <end position="133"/>
    </location>
</feature>
<comment type="subcellular location">
    <subcellularLocation>
        <location evidence="1 6">Cell membrane</location>
        <topology evidence="1 6">Multi-pass membrane protein</topology>
    </subcellularLocation>
</comment>
<keyword evidence="6" id="KW-0813">Transport</keyword>
<dbReference type="EMBL" id="RYZS01000002">
    <property type="protein sequence ID" value="RVU92972.1"/>
    <property type="molecule type" value="Genomic_DNA"/>
</dbReference>
<dbReference type="RefSeq" id="WP_048720075.1">
    <property type="nucleotide sequence ID" value="NZ_JADPDV010000145.1"/>
</dbReference>
<feature type="transmembrane region" description="Helical" evidence="6">
    <location>
        <begin position="224"/>
        <end position="251"/>
    </location>
</feature>
<accession>A0A2N8PRX8</accession>
<evidence type="ECO:0000313" key="13">
    <source>
        <dbReference type="Proteomes" id="UP001264335"/>
    </source>
</evidence>
<dbReference type="PIRSF" id="PIRSF018968">
    <property type="entry name" value="ABC_permease_BceB"/>
    <property type="match status" value="1"/>
</dbReference>
<protein>
    <submittedName>
        <fullName evidence="10">ABC transporter permease</fullName>
    </submittedName>
    <submittedName>
        <fullName evidence="8">FtsX-like permease family protein</fullName>
    </submittedName>
</protein>
<evidence type="ECO:0000256" key="2">
    <source>
        <dbReference type="ARBA" id="ARBA00022475"/>
    </source>
</evidence>
<dbReference type="InterPro" id="IPR003838">
    <property type="entry name" value="ABC3_permease_C"/>
</dbReference>
<feature type="transmembrane region" description="Helical" evidence="6">
    <location>
        <begin position="153"/>
        <end position="175"/>
    </location>
</feature>
<keyword evidence="5 6" id="KW-0472">Membrane</keyword>
<reference evidence="10 11" key="1">
    <citation type="submission" date="2018-12" db="EMBL/GenBank/DDBJ databases">
        <title>A novel vanA-carrying plasmid in a clinical isolate of Enterococcus avium.</title>
        <authorList>
            <person name="Bernasconi O.J."/>
            <person name="Luzzaro F."/>
            <person name="Endimiani A."/>
        </authorList>
    </citation>
    <scope>NUCLEOTIDE SEQUENCE [LARGE SCALE GENOMIC DNA]</scope>
    <source>
        <strain evidence="10 11">LC0559/18</strain>
    </source>
</reference>
<comment type="similarity">
    <text evidence="6">Belongs to the ABC-4 integral membrane protein family.</text>
</comment>
<feature type="transmembrane region" description="Helical" evidence="6">
    <location>
        <begin position="196"/>
        <end position="218"/>
    </location>
</feature>
<evidence type="ECO:0000256" key="1">
    <source>
        <dbReference type="ARBA" id="ARBA00004651"/>
    </source>
</evidence>
<dbReference type="Proteomes" id="UP001264335">
    <property type="component" value="Unassembled WGS sequence"/>
</dbReference>
<keyword evidence="3 6" id="KW-0812">Transmembrane</keyword>
<feature type="transmembrane region" description="Helical" evidence="6">
    <location>
        <begin position="21"/>
        <end position="39"/>
    </location>
</feature>
<dbReference type="PANTHER" id="PTHR46795">
    <property type="entry name" value="ABC TRANSPORTER PERMEASE-RELATED-RELATED"/>
    <property type="match status" value="1"/>
</dbReference>
<evidence type="ECO:0000256" key="6">
    <source>
        <dbReference type="PIRNR" id="PIRNR018968"/>
    </source>
</evidence>
<dbReference type="InterPro" id="IPR027022">
    <property type="entry name" value="ABC_permease_BceB-typ"/>
</dbReference>
<evidence type="ECO:0000259" key="7">
    <source>
        <dbReference type="Pfam" id="PF02687"/>
    </source>
</evidence>
<dbReference type="EMBL" id="JARPWY010000042">
    <property type="protein sequence ID" value="MDT2515377.1"/>
    <property type="molecule type" value="Genomic_DNA"/>
</dbReference>
<evidence type="ECO:0000313" key="10">
    <source>
        <dbReference type="EMBL" id="RVU92972.1"/>
    </source>
</evidence>
<dbReference type="GO" id="GO:0005886">
    <property type="term" value="C:plasma membrane"/>
    <property type="evidence" value="ECO:0007669"/>
    <property type="project" value="UniProtKB-SubCell"/>
</dbReference>
<evidence type="ECO:0000313" key="12">
    <source>
        <dbReference type="Proteomes" id="UP001260773"/>
    </source>
</evidence>
<proteinExistence type="inferred from homology"/>